<feature type="compositionally biased region" description="Basic and acidic residues" evidence="1">
    <location>
        <begin position="1"/>
        <end position="17"/>
    </location>
</feature>
<feature type="region of interest" description="Disordered" evidence="1">
    <location>
        <begin position="1"/>
        <end position="36"/>
    </location>
</feature>
<keyword evidence="3" id="KW-1185">Reference proteome</keyword>
<evidence type="ECO:0000313" key="3">
    <source>
        <dbReference type="Proteomes" id="UP000248349"/>
    </source>
</evidence>
<dbReference type="GeneID" id="37081211"/>
<proteinExistence type="predicted"/>
<name>A0A318ZCC1_9EURO</name>
<evidence type="ECO:0000313" key="2">
    <source>
        <dbReference type="EMBL" id="PYH44989.1"/>
    </source>
</evidence>
<gene>
    <name evidence="2" type="ORF">BP01DRAFT_63354</name>
</gene>
<dbReference type="Proteomes" id="UP000248349">
    <property type="component" value="Unassembled WGS sequence"/>
</dbReference>
<sequence>MIDYVGKRKEGKREREREKKRKRERRREGERKRKNRRVWPTSCFSRVNPCNHLYGVWYFPATSASLLKCASASSRSPSSSCRKR</sequence>
<protein>
    <submittedName>
        <fullName evidence="2">Uncharacterized protein</fullName>
    </submittedName>
</protein>
<dbReference type="RefSeq" id="XP_025430971.1">
    <property type="nucleotide sequence ID" value="XM_025579982.1"/>
</dbReference>
<accession>A0A318ZCC1</accession>
<organism evidence="2 3">
    <name type="scientific">Aspergillus saccharolyticus JOP 1030-1</name>
    <dbReference type="NCBI Taxonomy" id="1450539"/>
    <lineage>
        <taxon>Eukaryota</taxon>
        <taxon>Fungi</taxon>
        <taxon>Dikarya</taxon>
        <taxon>Ascomycota</taxon>
        <taxon>Pezizomycotina</taxon>
        <taxon>Eurotiomycetes</taxon>
        <taxon>Eurotiomycetidae</taxon>
        <taxon>Eurotiales</taxon>
        <taxon>Aspergillaceae</taxon>
        <taxon>Aspergillus</taxon>
        <taxon>Aspergillus subgen. Circumdati</taxon>
    </lineage>
</organism>
<dbReference type="AlphaFoldDB" id="A0A318ZCC1"/>
<evidence type="ECO:0000256" key="1">
    <source>
        <dbReference type="SAM" id="MobiDB-lite"/>
    </source>
</evidence>
<reference evidence="2 3" key="1">
    <citation type="submission" date="2016-12" db="EMBL/GenBank/DDBJ databases">
        <title>The genomes of Aspergillus section Nigri reveals drivers in fungal speciation.</title>
        <authorList>
            <consortium name="DOE Joint Genome Institute"/>
            <person name="Vesth T.C."/>
            <person name="Nybo J."/>
            <person name="Theobald S."/>
            <person name="Brandl J."/>
            <person name="Frisvad J.C."/>
            <person name="Nielsen K.F."/>
            <person name="Lyhne E.K."/>
            <person name="Kogle M.E."/>
            <person name="Kuo A."/>
            <person name="Riley R."/>
            <person name="Clum A."/>
            <person name="Nolan M."/>
            <person name="Lipzen A."/>
            <person name="Salamov A."/>
            <person name="Henrissat B."/>
            <person name="Wiebenga A."/>
            <person name="De Vries R.P."/>
            <person name="Grigoriev I.V."/>
            <person name="Mortensen U.H."/>
            <person name="Andersen M.R."/>
            <person name="Baker S.E."/>
        </authorList>
    </citation>
    <scope>NUCLEOTIDE SEQUENCE [LARGE SCALE GENOMIC DNA]</scope>
    <source>
        <strain evidence="2 3">JOP 1030-1</strain>
    </source>
</reference>
<dbReference type="EMBL" id="KZ821234">
    <property type="protein sequence ID" value="PYH44989.1"/>
    <property type="molecule type" value="Genomic_DNA"/>
</dbReference>